<proteinExistence type="predicted"/>
<organism evidence="1 2">
    <name type="scientific">Melastoma candidum</name>
    <dbReference type="NCBI Taxonomy" id="119954"/>
    <lineage>
        <taxon>Eukaryota</taxon>
        <taxon>Viridiplantae</taxon>
        <taxon>Streptophyta</taxon>
        <taxon>Embryophyta</taxon>
        <taxon>Tracheophyta</taxon>
        <taxon>Spermatophyta</taxon>
        <taxon>Magnoliopsida</taxon>
        <taxon>eudicotyledons</taxon>
        <taxon>Gunneridae</taxon>
        <taxon>Pentapetalae</taxon>
        <taxon>rosids</taxon>
        <taxon>malvids</taxon>
        <taxon>Myrtales</taxon>
        <taxon>Melastomataceae</taxon>
        <taxon>Melastomatoideae</taxon>
        <taxon>Melastomateae</taxon>
        <taxon>Melastoma</taxon>
    </lineage>
</organism>
<sequence length="130" mass="13981">MGLRRQDQIWRICLRRRFVASPPVARPVLRMTEGTGCCCWRSAEGSRGGKLLQGVGQATNFDAAGKTGCLCWRSAGGSGDNDNLGNNFGAANLKDGDVVRDLLDGFGVGGVELGARGRRRLSRPYRPEGQ</sequence>
<dbReference type="Proteomes" id="UP001057402">
    <property type="component" value="Chromosome 10"/>
</dbReference>
<comment type="caution">
    <text evidence="1">The sequence shown here is derived from an EMBL/GenBank/DDBJ whole genome shotgun (WGS) entry which is preliminary data.</text>
</comment>
<dbReference type="EMBL" id="CM042889">
    <property type="protein sequence ID" value="KAI4320854.1"/>
    <property type="molecule type" value="Genomic_DNA"/>
</dbReference>
<accession>A0ACB9MBT5</accession>
<reference evidence="2" key="1">
    <citation type="journal article" date="2023" name="Front. Plant Sci.">
        <title>Chromosomal-level genome assembly of Melastoma candidum provides insights into trichome evolution.</title>
        <authorList>
            <person name="Zhong Y."/>
            <person name="Wu W."/>
            <person name="Sun C."/>
            <person name="Zou P."/>
            <person name="Liu Y."/>
            <person name="Dai S."/>
            <person name="Zhou R."/>
        </authorList>
    </citation>
    <scope>NUCLEOTIDE SEQUENCE [LARGE SCALE GENOMIC DNA]</scope>
</reference>
<evidence type="ECO:0000313" key="1">
    <source>
        <dbReference type="EMBL" id="KAI4320854.1"/>
    </source>
</evidence>
<name>A0ACB9MBT5_9MYRT</name>
<evidence type="ECO:0000313" key="2">
    <source>
        <dbReference type="Proteomes" id="UP001057402"/>
    </source>
</evidence>
<protein>
    <submittedName>
        <fullName evidence="1">Uncharacterized protein</fullName>
    </submittedName>
</protein>
<keyword evidence="2" id="KW-1185">Reference proteome</keyword>
<gene>
    <name evidence="1" type="ORF">MLD38_034295</name>
</gene>